<name>A0A938B2F4_UNCTE</name>
<sequence>MAISSEVSLFTPQELPALRALARRFSTVDAAVNEIAHLEALLHLPKGTVHIVSDVHGEHKKLQHILNNASGSLRPLVEELFGERLSADDMQRLLNIIYYPTQMFEHLGMPEAEHGSRSAFVRQTLRWQFVILAALTQRYSLRHVERAFPEDYHALFRELLWEAQAGRPQVYVDAMLDTLTAEEKGFQAIRWASRVIRHLSVFEVIVAGDLGDRGPRLDKVVEVLMHQPRLSITWGNHDASWMGACLGHEALIATVVRLSLRYRRLSQIEEGFGITMAPVEKLAREVYGDDPATHFQSRGTGLREAIMMARMQKAMAIIQFKLEAQIMARHPEYQMEHRDLMSQIDLEHGMVTVDGVAYPMTDTALPTFDPQHPTALSPEEAACMARLKRSFLESQVLWEQMQYVAHHGASYLIRDNHLIFHGCVPVDEQGALLTMSIDGVPHTGKAIFDALNTVVHRAFRDKRPDDLDLLWYLWTGPLSPMFGKDRMATFETHFIAEKATHKEKKNPYFSLIHTPDFCQKVLREFGVDPSRGLIVNGHVPVMVEKGERPLKDSGKAITIDGAFSEAYGDRGYTLILDQLGTHLAEHHHFESIEEALTHGADIIPKMQEIQQFTQPRRVGETESGAEIRSEIAVLKRLVAAYQEHVIS</sequence>
<dbReference type="Pfam" id="PF06874">
    <property type="entry name" value="FBPase_2"/>
    <property type="match status" value="1"/>
</dbReference>
<reference evidence="4" key="1">
    <citation type="submission" date="2019-03" db="EMBL/GenBank/DDBJ databases">
        <title>Lake Tanganyika Metagenome-Assembled Genomes (MAGs).</title>
        <authorList>
            <person name="Tran P."/>
        </authorList>
    </citation>
    <scope>NUCLEOTIDE SEQUENCE</scope>
    <source>
        <strain evidence="4">K_DeepCast_65m_m2_066</strain>
    </source>
</reference>
<keyword evidence="3" id="KW-0119">Carbohydrate metabolism</keyword>
<evidence type="ECO:0000256" key="3">
    <source>
        <dbReference type="ARBA" id="ARBA00023277"/>
    </source>
</evidence>
<accession>A0A938B2F4</accession>
<dbReference type="GO" id="GO:0006094">
    <property type="term" value="P:gluconeogenesis"/>
    <property type="evidence" value="ECO:0007669"/>
    <property type="project" value="InterPro"/>
</dbReference>
<evidence type="ECO:0000313" key="4">
    <source>
        <dbReference type="EMBL" id="MBM3222750.1"/>
    </source>
</evidence>
<evidence type="ECO:0000313" key="5">
    <source>
        <dbReference type="Proteomes" id="UP000712673"/>
    </source>
</evidence>
<keyword evidence="2" id="KW-0464">Manganese</keyword>
<dbReference type="EMBL" id="VGLS01000051">
    <property type="protein sequence ID" value="MBM3222750.1"/>
    <property type="molecule type" value="Genomic_DNA"/>
</dbReference>
<evidence type="ECO:0000256" key="1">
    <source>
        <dbReference type="ARBA" id="ARBA00022801"/>
    </source>
</evidence>
<dbReference type="SUPFAM" id="SSF56300">
    <property type="entry name" value="Metallo-dependent phosphatases"/>
    <property type="match status" value="1"/>
</dbReference>
<gene>
    <name evidence="4" type="ORF">FJZ47_02960</name>
</gene>
<dbReference type="InterPro" id="IPR029052">
    <property type="entry name" value="Metallo-depent_PP-like"/>
</dbReference>
<dbReference type="InterPro" id="IPR009164">
    <property type="entry name" value="FBPtase_class3"/>
</dbReference>
<comment type="caution">
    <text evidence="4">The sequence shown here is derived from an EMBL/GenBank/DDBJ whole genome shotgun (WGS) entry which is preliminary data.</text>
</comment>
<dbReference type="GO" id="GO:0042132">
    <property type="term" value="F:fructose 1,6-bisphosphate 1-phosphatase activity"/>
    <property type="evidence" value="ECO:0007669"/>
    <property type="project" value="InterPro"/>
</dbReference>
<evidence type="ECO:0000256" key="2">
    <source>
        <dbReference type="ARBA" id="ARBA00023211"/>
    </source>
</evidence>
<organism evidence="4 5">
    <name type="scientific">Tectimicrobiota bacterium</name>
    <dbReference type="NCBI Taxonomy" id="2528274"/>
    <lineage>
        <taxon>Bacteria</taxon>
        <taxon>Pseudomonadati</taxon>
        <taxon>Nitrospinota/Tectimicrobiota group</taxon>
        <taxon>Candidatus Tectimicrobiota</taxon>
    </lineage>
</organism>
<dbReference type="Gene3D" id="3.60.21.10">
    <property type="match status" value="1"/>
</dbReference>
<keyword evidence="1" id="KW-0378">Hydrolase</keyword>
<dbReference type="Proteomes" id="UP000712673">
    <property type="component" value="Unassembled WGS sequence"/>
</dbReference>
<dbReference type="HAMAP" id="MF_01854">
    <property type="entry name" value="FBPase_class3"/>
    <property type="match status" value="1"/>
</dbReference>
<protein>
    <submittedName>
        <fullName evidence="4">Fructose-1,6-bisphosphatase</fullName>
    </submittedName>
</protein>
<proteinExistence type="inferred from homology"/>
<dbReference type="AlphaFoldDB" id="A0A938B2F4"/>